<comment type="caution">
    <text evidence="1">The sequence shown here is derived from an EMBL/GenBank/DDBJ whole genome shotgun (WGS) entry which is preliminary data.</text>
</comment>
<evidence type="ECO:0000313" key="1">
    <source>
        <dbReference type="EMBL" id="SIN66440.1"/>
    </source>
</evidence>
<gene>
    <name evidence="1" type="ORF">SAMN05444368_0912</name>
</gene>
<protein>
    <submittedName>
        <fullName evidence="1">Uncharacterized protein</fullName>
    </submittedName>
</protein>
<proteinExistence type="predicted"/>
<accession>A0ABY1JCN5</accession>
<organism evidence="1 2">
    <name type="scientific">Acetomicrobium flavidum</name>
    <dbReference type="NCBI Taxonomy" id="49896"/>
    <lineage>
        <taxon>Bacteria</taxon>
        <taxon>Thermotogati</taxon>
        <taxon>Synergistota</taxon>
        <taxon>Synergistia</taxon>
        <taxon>Synergistales</taxon>
        <taxon>Acetomicrobiaceae</taxon>
        <taxon>Acetomicrobium</taxon>
    </lineage>
</organism>
<evidence type="ECO:0000313" key="2">
    <source>
        <dbReference type="Proteomes" id="UP000185093"/>
    </source>
</evidence>
<dbReference type="RefSeq" id="WP_074199420.1">
    <property type="nucleotide sequence ID" value="NZ_FSQZ01000001.1"/>
</dbReference>
<name>A0ABY1JCN5_9BACT</name>
<dbReference type="Proteomes" id="UP000185093">
    <property type="component" value="Unassembled WGS sequence"/>
</dbReference>
<reference evidence="1 2" key="1">
    <citation type="submission" date="2016-11" db="EMBL/GenBank/DDBJ databases">
        <authorList>
            <person name="Varghese N."/>
            <person name="Submissions S."/>
        </authorList>
    </citation>
    <scope>NUCLEOTIDE SEQUENCE [LARGE SCALE GENOMIC DNA]</scope>
    <source>
        <strain evidence="1 2">DSM 20664</strain>
    </source>
</reference>
<dbReference type="EMBL" id="FSQZ01000001">
    <property type="protein sequence ID" value="SIN66440.1"/>
    <property type="molecule type" value="Genomic_DNA"/>
</dbReference>
<keyword evidence="2" id="KW-1185">Reference proteome</keyword>
<sequence>MRHKVEIASQNKTVGIEILNEGDKVVAVRRALPNHMLKKPPAWAFSEEVIKFLQERGVEEIKIVCNNMLYACKMSDFLKLAVKFSRGFGPQRHLPLRYWTTTKLGTQRPKEKQLNLFA</sequence>